<evidence type="ECO:0000256" key="1">
    <source>
        <dbReference type="SAM" id="MobiDB-lite"/>
    </source>
</evidence>
<dbReference type="OrthoDB" id="445695at2759"/>
<sequence>MEHLRPLSYEEMCQMEMLQAGAAGGGAVGSAPPGMMPIMVIPTALLAPAAGTAGVSAPDGGAGGAAGVGAGPGGVLEHYYQLQPTQFLTTDGANGGELALLHGGEQLPNTIQLQQHPQPVNILCTGTLGRAPAVPTSAPHPAGAATLPRGFQPGRLCGGRRERL</sequence>
<dbReference type="HOGENOM" id="CLU_1620765_0_0_1"/>
<evidence type="ECO:0000313" key="3">
    <source>
        <dbReference type="Proteomes" id="UP000008744"/>
    </source>
</evidence>
<gene>
    <name evidence="2" type="primary">Dper\GL25077</name>
    <name evidence="2" type="ORF">Dper_GL25077</name>
</gene>
<evidence type="ECO:0000313" key="2">
    <source>
        <dbReference type="EMBL" id="EDW40143.1"/>
    </source>
</evidence>
<organism evidence="3">
    <name type="scientific">Drosophila persimilis</name>
    <name type="common">Fruit fly</name>
    <dbReference type="NCBI Taxonomy" id="7234"/>
    <lineage>
        <taxon>Eukaryota</taxon>
        <taxon>Metazoa</taxon>
        <taxon>Ecdysozoa</taxon>
        <taxon>Arthropoda</taxon>
        <taxon>Hexapoda</taxon>
        <taxon>Insecta</taxon>
        <taxon>Pterygota</taxon>
        <taxon>Neoptera</taxon>
        <taxon>Endopterygota</taxon>
        <taxon>Diptera</taxon>
        <taxon>Brachycera</taxon>
        <taxon>Muscomorpha</taxon>
        <taxon>Ephydroidea</taxon>
        <taxon>Drosophilidae</taxon>
        <taxon>Drosophila</taxon>
        <taxon>Sophophora</taxon>
    </lineage>
</organism>
<feature type="region of interest" description="Disordered" evidence="1">
    <location>
        <begin position="135"/>
        <end position="164"/>
    </location>
</feature>
<protein>
    <submittedName>
        <fullName evidence="2">GL25077</fullName>
    </submittedName>
</protein>
<dbReference type="Proteomes" id="UP000008744">
    <property type="component" value="Unassembled WGS sequence"/>
</dbReference>
<accession>B4GQV8</accession>
<dbReference type="PhylomeDB" id="B4GQV8"/>
<name>B4GQV8_DROPE</name>
<proteinExistence type="predicted"/>
<reference evidence="2 3" key="1">
    <citation type="journal article" date="2007" name="Nature">
        <title>Evolution of genes and genomes on the Drosophila phylogeny.</title>
        <authorList>
            <consortium name="Drosophila 12 Genomes Consortium"/>
            <person name="Clark A.G."/>
            <person name="Eisen M.B."/>
            <person name="Smith D.R."/>
            <person name="Bergman C.M."/>
            <person name="Oliver B."/>
            <person name="Markow T.A."/>
            <person name="Kaufman T.C."/>
            <person name="Kellis M."/>
            <person name="Gelbart W."/>
            <person name="Iyer V.N."/>
            <person name="Pollard D.A."/>
            <person name="Sackton T.B."/>
            <person name="Larracuente A.M."/>
            <person name="Singh N.D."/>
            <person name="Abad J.P."/>
            <person name="Abt D.N."/>
            <person name="Adryan B."/>
            <person name="Aguade M."/>
            <person name="Akashi H."/>
            <person name="Anderson W.W."/>
            <person name="Aquadro C.F."/>
            <person name="Ardell D.H."/>
            <person name="Arguello R."/>
            <person name="Artieri C.G."/>
            <person name="Barbash D.A."/>
            <person name="Barker D."/>
            <person name="Barsanti P."/>
            <person name="Batterham P."/>
            <person name="Batzoglou S."/>
            <person name="Begun D."/>
            <person name="Bhutkar A."/>
            <person name="Blanco E."/>
            <person name="Bosak S.A."/>
            <person name="Bradley R.K."/>
            <person name="Brand A.D."/>
            <person name="Brent M.R."/>
            <person name="Brooks A.N."/>
            <person name="Brown R.H."/>
            <person name="Butlin R.K."/>
            <person name="Caggese C."/>
            <person name="Calvi B.R."/>
            <person name="Bernardo de Carvalho A."/>
            <person name="Caspi A."/>
            <person name="Castrezana S."/>
            <person name="Celniker S.E."/>
            <person name="Chang J.L."/>
            <person name="Chapple C."/>
            <person name="Chatterji S."/>
            <person name="Chinwalla A."/>
            <person name="Civetta A."/>
            <person name="Clifton S.W."/>
            <person name="Comeron J.M."/>
            <person name="Costello J.C."/>
            <person name="Coyne J.A."/>
            <person name="Daub J."/>
            <person name="David R.G."/>
            <person name="Delcher A.L."/>
            <person name="Delehaunty K."/>
            <person name="Do C.B."/>
            <person name="Ebling H."/>
            <person name="Edwards K."/>
            <person name="Eickbush T."/>
            <person name="Evans J.D."/>
            <person name="Filipski A."/>
            <person name="Findeiss S."/>
            <person name="Freyhult E."/>
            <person name="Fulton L."/>
            <person name="Fulton R."/>
            <person name="Garcia A.C."/>
            <person name="Gardiner A."/>
            <person name="Garfield D.A."/>
            <person name="Garvin B.E."/>
            <person name="Gibson G."/>
            <person name="Gilbert D."/>
            <person name="Gnerre S."/>
            <person name="Godfrey J."/>
            <person name="Good R."/>
            <person name="Gotea V."/>
            <person name="Gravely B."/>
            <person name="Greenberg A.J."/>
            <person name="Griffiths-Jones S."/>
            <person name="Gross S."/>
            <person name="Guigo R."/>
            <person name="Gustafson E.A."/>
            <person name="Haerty W."/>
            <person name="Hahn M.W."/>
            <person name="Halligan D.L."/>
            <person name="Halpern A.L."/>
            <person name="Halter G.M."/>
            <person name="Han M.V."/>
            <person name="Heger A."/>
            <person name="Hillier L."/>
            <person name="Hinrichs A.S."/>
            <person name="Holmes I."/>
            <person name="Hoskins R.A."/>
            <person name="Hubisz M.J."/>
            <person name="Hultmark D."/>
            <person name="Huntley M.A."/>
            <person name="Jaffe D.B."/>
            <person name="Jagadeeshan S."/>
            <person name="Jeck W.R."/>
            <person name="Johnson J."/>
            <person name="Jones C.D."/>
            <person name="Jordan W.C."/>
            <person name="Karpen G.H."/>
            <person name="Kataoka E."/>
            <person name="Keightley P.D."/>
            <person name="Kheradpour P."/>
            <person name="Kirkness E.F."/>
            <person name="Koerich L.B."/>
            <person name="Kristiansen K."/>
            <person name="Kudrna D."/>
            <person name="Kulathinal R.J."/>
            <person name="Kumar S."/>
            <person name="Kwok R."/>
            <person name="Lander E."/>
            <person name="Langley C.H."/>
            <person name="Lapoint R."/>
            <person name="Lazzaro B.P."/>
            <person name="Lee S.J."/>
            <person name="Levesque L."/>
            <person name="Li R."/>
            <person name="Lin C.F."/>
            <person name="Lin M.F."/>
            <person name="Lindblad-Toh K."/>
            <person name="Llopart A."/>
            <person name="Long M."/>
            <person name="Low L."/>
            <person name="Lozovsky E."/>
            <person name="Lu J."/>
            <person name="Luo M."/>
            <person name="Machado C.A."/>
            <person name="Makalowski W."/>
            <person name="Marzo M."/>
            <person name="Matsuda M."/>
            <person name="Matzkin L."/>
            <person name="McAllister B."/>
            <person name="McBride C.S."/>
            <person name="McKernan B."/>
            <person name="McKernan K."/>
            <person name="Mendez-Lago M."/>
            <person name="Minx P."/>
            <person name="Mollenhauer M.U."/>
            <person name="Montooth K."/>
            <person name="Mount S.M."/>
            <person name="Mu X."/>
            <person name="Myers E."/>
            <person name="Negre B."/>
            <person name="Newfeld S."/>
            <person name="Nielsen R."/>
            <person name="Noor M.A."/>
            <person name="O'Grady P."/>
            <person name="Pachter L."/>
            <person name="Papaceit M."/>
            <person name="Parisi M.J."/>
            <person name="Parisi M."/>
            <person name="Parts L."/>
            <person name="Pedersen J.S."/>
            <person name="Pesole G."/>
            <person name="Phillippy A.M."/>
            <person name="Ponting C.P."/>
            <person name="Pop M."/>
            <person name="Porcelli D."/>
            <person name="Powell J.R."/>
            <person name="Prohaska S."/>
            <person name="Pruitt K."/>
            <person name="Puig M."/>
            <person name="Quesneville H."/>
            <person name="Ram K.R."/>
            <person name="Rand D."/>
            <person name="Rasmussen M.D."/>
            <person name="Reed L.K."/>
            <person name="Reenan R."/>
            <person name="Reily A."/>
            <person name="Remington K.A."/>
            <person name="Rieger T.T."/>
            <person name="Ritchie M.G."/>
            <person name="Robin C."/>
            <person name="Rogers Y.H."/>
            <person name="Rohde C."/>
            <person name="Rozas J."/>
            <person name="Rubenfield M.J."/>
            <person name="Ruiz A."/>
            <person name="Russo S."/>
            <person name="Salzberg S.L."/>
            <person name="Sanchez-Gracia A."/>
            <person name="Saranga D.J."/>
            <person name="Sato H."/>
            <person name="Schaeffer S.W."/>
            <person name="Schatz M.C."/>
            <person name="Schlenke T."/>
            <person name="Schwartz R."/>
            <person name="Segarra C."/>
            <person name="Singh R.S."/>
            <person name="Sirot L."/>
            <person name="Sirota M."/>
            <person name="Sisneros N.B."/>
            <person name="Smith C.D."/>
            <person name="Smith T.F."/>
            <person name="Spieth J."/>
            <person name="Stage D.E."/>
            <person name="Stark A."/>
            <person name="Stephan W."/>
            <person name="Strausberg R.L."/>
            <person name="Strempel S."/>
            <person name="Sturgill D."/>
            <person name="Sutton G."/>
            <person name="Sutton G.G."/>
            <person name="Tao W."/>
            <person name="Teichmann S."/>
            <person name="Tobari Y.N."/>
            <person name="Tomimura Y."/>
            <person name="Tsolas J.M."/>
            <person name="Valente V.L."/>
            <person name="Venter E."/>
            <person name="Venter J.C."/>
            <person name="Vicario S."/>
            <person name="Vieira F.G."/>
            <person name="Vilella A.J."/>
            <person name="Villasante A."/>
            <person name="Walenz B."/>
            <person name="Wang J."/>
            <person name="Wasserman M."/>
            <person name="Watts T."/>
            <person name="Wilson D."/>
            <person name="Wilson R.K."/>
            <person name="Wing R.A."/>
            <person name="Wolfner M.F."/>
            <person name="Wong A."/>
            <person name="Wong G.K."/>
            <person name="Wu C.I."/>
            <person name="Wu G."/>
            <person name="Yamamoto D."/>
            <person name="Yang H.P."/>
            <person name="Yang S.P."/>
            <person name="Yorke J.A."/>
            <person name="Yoshida K."/>
            <person name="Zdobnov E."/>
            <person name="Zhang P."/>
            <person name="Zhang Y."/>
            <person name="Zimin A.V."/>
            <person name="Baldwin J."/>
            <person name="Abdouelleil A."/>
            <person name="Abdulkadir J."/>
            <person name="Abebe A."/>
            <person name="Abera B."/>
            <person name="Abreu J."/>
            <person name="Acer S.C."/>
            <person name="Aftuck L."/>
            <person name="Alexander A."/>
            <person name="An P."/>
            <person name="Anderson E."/>
            <person name="Anderson S."/>
            <person name="Arachi H."/>
            <person name="Azer M."/>
            <person name="Bachantsang P."/>
            <person name="Barry A."/>
            <person name="Bayul T."/>
            <person name="Berlin A."/>
            <person name="Bessette D."/>
            <person name="Bloom T."/>
            <person name="Blye J."/>
            <person name="Boguslavskiy L."/>
            <person name="Bonnet C."/>
            <person name="Boukhgalter B."/>
            <person name="Bourzgui I."/>
            <person name="Brown A."/>
            <person name="Cahill P."/>
            <person name="Channer S."/>
            <person name="Cheshatsang Y."/>
            <person name="Chuda L."/>
            <person name="Citroen M."/>
            <person name="Collymore A."/>
            <person name="Cooke P."/>
            <person name="Costello M."/>
            <person name="D'Aco K."/>
            <person name="Daza R."/>
            <person name="De Haan G."/>
            <person name="DeGray S."/>
            <person name="DeMaso C."/>
            <person name="Dhargay N."/>
            <person name="Dooley K."/>
            <person name="Dooley E."/>
            <person name="Doricent M."/>
            <person name="Dorje P."/>
            <person name="Dorjee K."/>
            <person name="Dupes A."/>
            <person name="Elong R."/>
            <person name="Falk J."/>
            <person name="Farina A."/>
            <person name="Faro S."/>
            <person name="Ferguson D."/>
            <person name="Fisher S."/>
            <person name="Foley C.D."/>
            <person name="Franke A."/>
            <person name="Friedrich D."/>
            <person name="Gadbois L."/>
            <person name="Gearin G."/>
            <person name="Gearin C.R."/>
            <person name="Giannoukos G."/>
            <person name="Goode T."/>
            <person name="Graham J."/>
            <person name="Grandbois E."/>
            <person name="Grewal S."/>
            <person name="Gyaltsen K."/>
            <person name="Hafez N."/>
            <person name="Hagos B."/>
            <person name="Hall J."/>
            <person name="Henson C."/>
            <person name="Hollinger A."/>
            <person name="Honan T."/>
            <person name="Huard M.D."/>
            <person name="Hughes L."/>
            <person name="Hurhula B."/>
            <person name="Husby M.E."/>
            <person name="Kamat A."/>
            <person name="Kanga B."/>
            <person name="Kashin S."/>
            <person name="Khazanovich D."/>
            <person name="Kisner P."/>
            <person name="Lance K."/>
            <person name="Lara M."/>
            <person name="Lee W."/>
            <person name="Lennon N."/>
            <person name="Letendre F."/>
            <person name="LeVine R."/>
            <person name="Lipovsky A."/>
            <person name="Liu X."/>
            <person name="Liu J."/>
            <person name="Liu S."/>
            <person name="Lokyitsang T."/>
            <person name="Lokyitsang Y."/>
            <person name="Lubonja R."/>
            <person name="Lui A."/>
            <person name="MacDonald P."/>
            <person name="Magnisalis V."/>
            <person name="Maru K."/>
            <person name="Matthews C."/>
            <person name="McCusker W."/>
            <person name="McDonough S."/>
            <person name="Mehta T."/>
            <person name="Meldrim J."/>
            <person name="Meneus L."/>
            <person name="Mihai O."/>
            <person name="Mihalev A."/>
            <person name="Mihova T."/>
            <person name="Mittelman R."/>
            <person name="Mlenga V."/>
            <person name="Montmayeur A."/>
            <person name="Mulrain L."/>
            <person name="Navidi A."/>
            <person name="Naylor J."/>
            <person name="Negash T."/>
            <person name="Nguyen T."/>
            <person name="Nguyen N."/>
            <person name="Nicol R."/>
            <person name="Norbu C."/>
            <person name="Norbu N."/>
            <person name="Novod N."/>
            <person name="O'Neill B."/>
            <person name="Osman S."/>
            <person name="Markiewicz E."/>
            <person name="Oyono O.L."/>
            <person name="Patti C."/>
            <person name="Phunkhang P."/>
            <person name="Pierre F."/>
            <person name="Priest M."/>
            <person name="Raghuraman S."/>
            <person name="Rege F."/>
            <person name="Reyes R."/>
            <person name="Rise C."/>
            <person name="Rogov P."/>
            <person name="Ross K."/>
            <person name="Ryan E."/>
            <person name="Settipalli S."/>
            <person name="Shea T."/>
            <person name="Sherpa N."/>
            <person name="Shi L."/>
            <person name="Shih D."/>
            <person name="Sparrow T."/>
            <person name="Spaulding J."/>
            <person name="Stalker J."/>
            <person name="Stange-Thomann N."/>
            <person name="Stavropoulos S."/>
            <person name="Stone C."/>
            <person name="Strader C."/>
            <person name="Tesfaye S."/>
            <person name="Thomson T."/>
            <person name="Thoulutsang Y."/>
            <person name="Thoulutsang D."/>
            <person name="Topham K."/>
            <person name="Topping I."/>
            <person name="Tsamla T."/>
            <person name="Vassiliev H."/>
            <person name="Vo A."/>
            <person name="Wangchuk T."/>
            <person name="Wangdi T."/>
            <person name="Weiand M."/>
            <person name="Wilkinson J."/>
            <person name="Wilson A."/>
            <person name="Yadav S."/>
            <person name="Young G."/>
            <person name="Yu Q."/>
            <person name="Zembek L."/>
            <person name="Zhong D."/>
            <person name="Zimmer A."/>
            <person name="Zwirko Z."/>
            <person name="Jaffe D.B."/>
            <person name="Alvarez P."/>
            <person name="Brockman W."/>
            <person name="Butler J."/>
            <person name="Chin C."/>
            <person name="Gnerre S."/>
            <person name="Grabherr M."/>
            <person name="Kleber M."/>
            <person name="Mauceli E."/>
            <person name="MacCallum I."/>
        </authorList>
    </citation>
    <scope>NUCLEOTIDE SEQUENCE [LARGE SCALE GENOMIC DNA]</scope>
    <source>
        <strain evidence="3">MSH-3 / Tucson 14011-0111.49</strain>
    </source>
</reference>
<dbReference type="AlphaFoldDB" id="B4GQV8"/>
<keyword evidence="3" id="KW-1185">Reference proteome</keyword>
<dbReference type="EMBL" id="CH479188">
    <property type="protein sequence ID" value="EDW40143.1"/>
    <property type="molecule type" value="Genomic_DNA"/>
</dbReference>